<reference evidence="1" key="1">
    <citation type="submission" date="2023-03" db="UniProtKB">
        <authorList>
            <consortium name="EnsemblPlants"/>
        </authorList>
    </citation>
    <scope>IDENTIFICATION</scope>
</reference>
<name>A0A9I9EKU4_CUCME</name>
<dbReference type="EnsemblPlants" id="MELO3C035142.2.1">
    <property type="protein sequence ID" value="MELO3C035142.2.1"/>
    <property type="gene ID" value="MELO3C035142.2"/>
</dbReference>
<sequence>MSLHKVQSSKQPCRTSKLRGHDYVIELLNGNDNQYYLVNSGSSNIQGFLTLFRGQRYHLRDLEKGDIALEVKKKCLTIDILHCEMSSNVILVC</sequence>
<dbReference type="AlphaFoldDB" id="A0A9I9EKU4"/>
<dbReference type="Gramene" id="MELO3C035142.2.1">
    <property type="protein sequence ID" value="MELO3C035142.2.1"/>
    <property type="gene ID" value="MELO3C035142.2"/>
</dbReference>
<protein>
    <submittedName>
        <fullName evidence="1">Uncharacterized protein</fullName>
    </submittedName>
</protein>
<proteinExistence type="predicted"/>
<organism evidence="1">
    <name type="scientific">Cucumis melo</name>
    <name type="common">Muskmelon</name>
    <dbReference type="NCBI Taxonomy" id="3656"/>
    <lineage>
        <taxon>Eukaryota</taxon>
        <taxon>Viridiplantae</taxon>
        <taxon>Streptophyta</taxon>
        <taxon>Embryophyta</taxon>
        <taxon>Tracheophyta</taxon>
        <taxon>Spermatophyta</taxon>
        <taxon>Magnoliopsida</taxon>
        <taxon>eudicotyledons</taxon>
        <taxon>Gunneridae</taxon>
        <taxon>Pentapetalae</taxon>
        <taxon>rosids</taxon>
        <taxon>fabids</taxon>
        <taxon>Cucurbitales</taxon>
        <taxon>Cucurbitaceae</taxon>
        <taxon>Benincaseae</taxon>
        <taxon>Cucumis</taxon>
    </lineage>
</organism>
<evidence type="ECO:0000313" key="1">
    <source>
        <dbReference type="EnsemblPlants" id="MELO3C035142.2.1"/>
    </source>
</evidence>
<accession>A0A9I9EKU4</accession>